<name>F0S6J9_PSESL</name>
<evidence type="ECO:0000313" key="1">
    <source>
        <dbReference type="EMBL" id="ADY51075.1"/>
    </source>
</evidence>
<dbReference type="OrthoDB" id="9799840at2"/>
<dbReference type="CDD" id="cd06154">
    <property type="entry name" value="YjgF_YER057c_UK114_like_6"/>
    <property type="match status" value="1"/>
</dbReference>
<accession>F0S6J9</accession>
<sequence length="130" mass="14223">MKTRKNFTTGSPWEDIIGYCRAVKIGDTIEIAGTTAAKDEKGNAIEGLYNQTKAILDKLSAVLNDAGASVQDVVRTRMFLTDISQWEEAAKAHGEVFKDVKPVTTIVEVSKLIDPEILIEIEVTAILSDK</sequence>
<organism evidence="1 2">
    <name type="scientific">Pseudopedobacter saltans (strain ATCC 51119 / DSM 12145 / JCM 21818 / CCUG 39354 / LMG 10337 / NBRC 100064 / NCIMB 13643)</name>
    <name type="common">Pedobacter saltans</name>
    <dbReference type="NCBI Taxonomy" id="762903"/>
    <lineage>
        <taxon>Bacteria</taxon>
        <taxon>Pseudomonadati</taxon>
        <taxon>Bacteroidota</taxon>
        <taxon>Sphingobacteriia</taxon>
        <taxon>Sphingobacteriales</taxon>
        <taxon>Sphingobacteriaceae</taxon>
        <taxon>Pseudopedobacter</taxon>
    </lineage>
</organism>
<dbReference type="PANTHER" id="PTHR43857:SF1">
    <property type="entry name" value="YJGH FAMILY PROTEIN"/>
    <property type="match status" value="1"/>
</dbReference>
<dbReference type="eggNOG" id="COG0251">
    <property type="taxonomic scope" value="Bacteria"/>
</dbReference>
<dbReference type="HOGENOM" id="CLU_100715_5_1_10"/>
<dbReference type="RefSeq" id="WP_013631578.1">
    <property type="nucleotide sequence ID" value="NC_015177.1"/>
</dbReference>
<reference evidence="1 2" key="1">
    <citation type="journal article" date="2011" name="Stand. Genomic Sci.">
        <title>Complete genome sequence of the gliding, heparinolytic Pedobacter saltans type strain (113).</title>
        <authorList>
            <person name="Liolios K."/>
            <person name="Sikorski J."/>
            <person name="Lu M."/>
            <person name="Nolan M."/>
            <person name="Lapidus A."/>
            <person name="Lucas S."/>
            <person name="Hammon N."/>
            <person name="Deshpande S."/>
            <person name="Cheng J.F."/>
            <person name="Tapia R."/>
            <person name="Han C."/>
            <person name="Goodwin L."/>
            <person name="Pitluck S."/>
            <person name="Huntemann M."/>
            <person name="Ivanova N."/>
            <person name="Pagani I."/>
            <person name="Mavromatis K."/>
            <person name="Ovchinikova G."/>
            <person name="Pati A."/>
            <person name="Chen A."/>
            <person name="Palaniappan K."/>
            <person name="Land M."/>
            <person name="Hauser L."/>
            <person name="Brambilla E.M."/>
            <person name="Kotsyurbenko O."/>
            <person name="Rohde M."/>
            <person name="Tindall B.J."/>
            <person name="Abt B."/>
            <person name="Goker M."/>
            <person name="Detter J.C."/>
            <person name="Woyke T."/>
            <person name="Bristow J."/>
            <person name="Eisen J.A."/>
            <person name="Markowitz V."/>
            <person name="Hugenholtz P."/>
            <person name="Klenk H.P."/>
            <person name="Kyrpides N.C."/>
        </authorList>
    </citation>
    <scope>NUCLEOTIDE SEQUENCE [LARGE SCALE GENOMIC DNA]</scope>
    <source>
        <strain evidence="2">ATCC 51119 / DSM 12145 / JCM 21818 / LMG 10337 / NBRC 100064 / NCIMB 13643</strain>
    </source>
</reference>
<dbReference type="InterPro" id="IPR035959">
    <property type="entry name" value="RutC-like_sf"/>
</dbReference>
<dbReference type="Pfam" id="PF01042">
    <property type="entry name" value="Ribonuc_L-PSP"/>
    <property type="match status" value="1"/>
</dbReference>
<dbReference type="Proteomes" id="UP000000310">
    <property type="component" value="Chromosome"/>
</dbReference>
<dbReference type="PANTHER" id="PTHR43857">
    <property type="entry name" value="BLR7761 PROTEIN"/>
    <property type="match status" value="1"/>
</dbReference>
<reference evidence="2" key="2">
    <citation type="submission" date="2011-02" db="EMBL/GenBank/DDBJ databases">
        <title>The complete genome of Pedobacter saltans DSM 12145.</title>
        <authorList>
            <consortium name="US DOE Joint Genome Institute (JGI-PGF)"/>
            <person name="Lucas S."/>
            <person name="Copeland A."/>
            <person name="Lapidus A."/>
            <person name="Bruce D."/>
            <person name="Goodwin L."/>
            <person name="Pitluck S."/>
            <person name="Kyrpides N."/>
            <person name="Mavromatis K."/>
            <person name="Pagani I."/>
            <person name="Ivanova N."/>
            <person name="Ovchinnikova G."/>
            <person name="Lu M."/>
            <person name="Detter J.C."/>
            <person name="Han C."/>
            <person name="Land M."/>
            <person name="Hauser L."/>
            <person name="Markowitz V."/>
            <person name="Cheng J.-F."/>
            <person name="Hugenholtz P."/>
            <person name="Woyke T."/>
            <person name="Wu D."/>
            <person name="Tindall B."/>
            <person name="Pomrenke H.G."/>
            <person name="Brambilla E."/>
            <person name="Klenk H.-P."/>
            <person name="Eisen J.A."/>
        </authorList>
    </citation>
    <scope>NUCLEOTIDE SEQUENCE [LARGE SCALE GENOMIC DNA]</scope>
    <source>
        <strain evidence="2">ATCC 51119 / DSM 12145 / JCM 21818 / LMG 10337 / NBRC 100064 / NCIMB 13643</strain>
    </source>
</reference>
<dbReference type="AlphaFoldDB" id="F0S6J9"/>
<dbReference type="InterPro" id="IPR006175">
    <property type="entry name" value="YjgF/YER057c/UK114"/>
</dbReference>
<dbReference type="KEGG" id="psn:Pedsa_0493"/>
<protein>
    <submittedName>
        <fullName evidence="1">Endoribonuclease L-PSP</fullName>
    </submittedName>
</protein>
<proteinExistence type="predicted"/>
<dbReference type="STRING" id="762903.Pedsa_0493"/>
<gene>
    <name evidence="1" type="ordered locus">Pedsa_0493</name>
</gene>
<dbReference type="SUPFAM" id="SSF55298">
    <property type="entry name" value="YjgF-like"/>
    <property type="match status" value="1"/>
</dbReference>
<dbReference type="EMBL" id="CP002545">
    <property type="protein sequence ID" value="ADY51075.1"/>
    <property type="molecule type" value="Genomic_DNA"/>
</dbReference>
<dbReference type="Gene3D" id="3.30.1330.40">
    <property type="entry name" value="RutC-like"/>
    <property type="match status" value="1"/>
</dbReference>
<keyword evidence="2" id="KW-1185">Reference proteome</keyword>
<evidence type="ECO:0000313" key="2">
    <source>
        <dbReference type="Proteomes" id="UP000000310"/>
    </source>
</evidence>